<reference evidence="2" key="2">
    <citation type="submission" date="2023-05" db="EMBL/GenBank/DDBJ databases">
        <authorList>
            <consortium name="Lawrence Berkeley National Laboratory"/>
            <person name="Steindorff A."/>
            <person name="Hensen N."/>
            <person name="Bonometti L."/>
            <person name="Westerberg I."/>
            <person name="Brannstrom I.O."/>
            <person name="Guillou S."/>
            <person name="Cros-Aarteil S."/>
            <person name="Calhoun S."/>
            <person name="Haridas S."/>
            <person name="Kuo A."/>
            <person name="Mondo S."/>
            <person name="Pangilinan J."/>
            <person name="Riley R."/>
            <person name="Labutti K."/>
            <person name="Andreopoulos B."/>
            <person name="Lipzen A."/>
            <person name="Chen C."/>
            <person name="Yanf M."/>
            <person name="Daum C."/>
            <person name="Ng V."/>
            <person name="Clum A."/>
            <person name="Ohm R."/>
            <person name="Martin F."/>
            <person name="Silar P."/>
            <person name="Natvig D."/>
            <person name="Lalanne C."/>
            <person name="Gautier V."/>
            <person name="Ament-Velasquez S.L."/>
            <person name="Kruys A."/>
            <person name="Hutchinson M.I."/>
            <person name="Powell A.J."/>
            <person name="Barry K."/>
            <person name="Miller A.N."/>
            <person name="Grigoriev I.V."/>
            <person name="Debuchy R."/>
            <person name="Gladieux P."/>
            <person name="Thoren M.H."/>
            <person name="Johannesson H."/>
        </authorList>
    </citation>
    <scope>NUCLEOTIDE SEQUENCE</scope>
    <source>
        <strain evidence="2">CBS 359.72</strain>
    </source>
</reference>
<keyword evidence="3" id="KW-1185">Reference proteome</keyword>
<dbReference type="Pfam" id="PF01419">
    <property type="entry name" value="Jacalin"/>
    <property type="match status" value="1"/>
</dbReference>
<dbReference type="GO" id="GO:0004767">
    <property type="term" value="F:sphingomyelin phosphodiesterase activity"/>
    <property type="evidence" value="ECO:0007669"/>
    <property type="project" value="InterPro"/>
</dbReference>
<accession>A0AAN7CMQ7</accession>
<dbReference type="InterPro" id="IPR038772">
    <property type="entry name" value="Sph/SMPD2-like"/>
</dbReference>
<dbReference type="Pfam" id="PF22669">
    <property type="entry name" value="Exo_endo_phos2"/>
    <property type="match status" value="1"/>
</dbReference>
<dbReference type="InterPro" id="IPR036691">
    <property type="entry name" value="Endo/exonu/phosph_ase_sf"/>
</dbReference>
<evidence type="ECO:0000313" key="3">
    <source>
        <dbReference type="Proteomes" id="UP001303647"/>
    </source>
</evidence>
<dbReference type="GO" id="GO:0005737">
    <property type="term" value="C:cytoplasm"/>
    <property type="evidence" value="ECO:0007669"/>
    <property type="project" value="TreeGrafter"/>
</dbReference>
<evidence type="ECO:0000313" key="2">
    <source>
        <dbReference type="EMBL" id="KAK4243892.1"/>
    </source>
</evidence>
<proteinExistence type="predicted"/>
<dbReference type="GO" id="GO:0004519">
    <property type="term" value="F:endonuclease activity"/>
    <property type="evidence" value="ECO:0007669"/>
    <property type="project" value="UniProtKB-KW"/>
</dbReference>
<evidence type="ECO:0000259" key="1">
    <source>
        <dbReference type="SMART" id="SM00915"/>
    </source>
</evidence>
<gene>
    <name evidence="2" type="ORF">C7999DRAFT_17824</name>
</gene>
<keyword evidence="2" id="KW-0255">Endonuclease</keyword>
<dbReference type="InterPro" id="IPR000300">
    <property type="entry name" value="IPPc"/>
</dbReference>
<dbReference type="Proteomes" id="UP001303647">
    <property type="component" value="Unassembled WGS sequence"/>
</dbReference>
<dbReference type="PANTHER" id="PTHR16320">
    <property type="entry name" value="SPHINGOMYELINASE FAMILY MEMBER"/>
    <property type="match status" value="1"/>
</dbReference>
<dbReference type="SUPFAM" id="SSF51101">
    <property type="entry name" value="Mannose-binding lectins"/>
    <property type="match status" value="1"/>
</dbReference>
<sequence length="452" mass="49004">MKPSRRLNAALGVALLHDRCLAIMSGRFNILSINVAGLPEFLNNNDIPGDKETNAASIGSKFAEHNLDVIHVQEDFNYHAHIYRTDTHPFRTATSGGVPFGSGLNTLSNFPWAHFQRVKWDKCSDASGFDCLTPKGFTFMRVAISTSTDNSTAAYVDFYNLHTDAGGEDRDLAARQNNINQVVEFISQSSKGNAVVVYGDTNSRYSRAADTGIRSMLASENATGPGMTDPWIELQRGGVVPTEENVCANPASDNACEVVDKVFYRSSPLVTLQAKTFRYDSARFLQPDGSVLSDHNPVFVEFTWAAGPSLRQSEFSGGAFGTWFSDVPALAAIKYPKPATLVFRGGSRLDGVALTLTDGTSLSHGGTGGTEVSLELGPTEYWVEAELCRGQKSGKTRNFYIQAVTSSGRTLAAGTRTTDCAFYLAQDGWQIVGYVGQDGDEIDMLAFLYAPQ</sequence>
<dbReference type="EMBL" id="MU857773">
    <property type="protein sequence ID" value="KAK4243892.1"/>
    <property type="molecule type" value="Genomic_DNA"/>
</dbReference>
<dbReference type="CDD" id="cd09615">
    <property type="entry name" value="Jacalin_EEP"/>
    <property type="match status" value="1"/>
</dbReference>
<dbReference type="AlphaFoldDB" id="A0AAN7CMQ7"/>
<dbReference type="GO" id="GO:0046856">
    <property type="term" value="P:phosphatidylinositol dephosphorylation"/>
    <property type="evidence" value="ECO:0007669"/>
    <property type="project" value="InterPro"/>
</dbReference>
<dbReference type="InterPro" id="IPR036404">
    <property type="entry name" value="Jacalin-like_lectin_dom_sf"/>
</dbReference>
<comment type="caution">
    <text evidence="2">The sequence shown here is derived from an EMBL/GenBank/DDBJ whole genome shotgun (WGS) entry which is preliminary data.</text>
</comment>
<feature type="domain" description="Jacalin-type lectin" evidence="1">
    <location>
        <begin position="321"/>
        <end position="451"/>
    </location>
</feature>
<keyword evidence="2" id="KW-0540">Nuclease</keyword>
<keyword evidence="2" id="KW-0378">Hydrolase</keyword>
<dbReference type="PANTHER" id="PTHR16320:SF1">
    <property type="entry name" value="SPHINGOMYELINASE DDB_G0288017"/>
    <property type="match status" value="1"/>
</dbReference>
<reference evidence="2" key="1">
    <citation type="journal article" date="2023" name="Mol. Phylogenet. Evol.">
        <title>Genome-scale phylogeny and comparative genomics of the fungal order Sordariales.</title>
        <authorList>
            <person name="Hensen N."/>
            <person name="Bonometti L."/>
            <person name="Westerberg I."/>
            <person name="Brannstrom I.O."/>
            <person name="Guillou S."/>
            <person name="Cros-Aarteil S."/>
            <person name="Calhoun S."/>
            <person name="Haridas S."/>
            <person name="Kuo A."/>
            <person name="Mondo S."/>
            <person name="Pangilinan J."/>
            <person name="Riley R."/>
            <person name="LaButti K."/>
            <person name="Andreopoulos B."/>
            <person name="Lipzen A."/>
            <person name="Chen C."/>
            <person name="Yan M."/>
            <person name="Daum C."/>
            <person name="Ng V."/>
            <person name="Clum A."/>
            <person name="Steindorff A."/>
            <person name="Ohm R.A."/>
            <person name="Martin F."/>
            <person name="Silar P."/>
            <person name="Natvig D.O."/>
            <person name="Lalanne C."/>
            <person name="Gautier V."/>
            <person name="Ament-Velasquez S.L."/>
            <person name="Kruys A."/>
            <person name="Hutchinson M.I."/>
            <person name="Powell A.J."/>
            <person name="Barry K."/>
            <person name="Miller A.N."/>
            <person name="Grigoriev I.V."/>
            <person name="Debuchy R."/>
            <person name="Gladieux P."/>
            <person name="Hiltunen Thoren M."/>
            <person name="Johannesson H."/>
        </authorList>
    </citation>
    <scope>NUCLEOTIDE SEQUENCE</scope>
    <source>
        <strain evidence="2">CBS 359.72</strain>
    </source>
</reference>
<name>A0AAN7CMQ7_9PEZI</name>
<dbReference type="SUPFAM" id="SSF56219">
    <property type="entry name" value="DNase I-like"/>
    <property type="match status" value="1"/>
</dbReference>
<dbReference type="Gene3D" id="3.60.10.10">
    <property type="entry name" value="Endonuclease/exonuclease/phosphatase"/>
    <property type="match status" value="1"/>
</dbReference>
<dbReference type="Gene3D" id="2.100.10.30">
    <property type="entry name" value="Jacalin-like lectin domain"/>
    <property type="match status" value="1"/>
</dbReference>
<dbReference type="SMART" id="SM00915">
    <property type="entry name" value="Jacalin"/>
    <property type="match status" value="1"/>
</dbReference>
<protein>
    <submittedName>
        <fullName evidence="2">Endonuclease/exonuclease/phosphatase</fullName>
    </submittedName>
</protein>
<dbReference type="GO" id="GO:0016791">
    <property type="term" value="F:phosphatase activity"/>
    <property type="evidence" value="ECO:0007669"/>
    <property type="project" value="InterPro"/>
</dbReference>
<dbReference type="InterPro" id="IPR001229">
    <property type="entry name" value="Jacalin-like_lectin_dom"/>
</dbReference>
<organism evidence="2 3">
    <name type="scientific">Corynascus novoguineensis</name>
    <dbReference type="NCBI Taxonomy" id="1126955"/>
    <lineage>
        <taxon>Eukaryota</taxon>
        <taxon>Fungi</taxon>
        <taxon>Dikarya</taxon>
        <taxon>Ascomycota</taxon>
        <taxon>Pezizomycotina</taxon>
        <taxon>Sordariomycetes</taxon>
        <taxon>Sordariomycetidae</taxon>
        <taxon>Sordariales</taxon>
        <taxon>Chaetomiaceae</taxon>
        <taxon>Corynascus</taxon>
    </lineage>
</organism>